<evidence type="ECO:0000259" key="1">
    <source>
        <dbReference type="Pfam" id="PF06722"/>
    </source>
</evidence>
<organism evidence="2 3">
    <name type="scientific">Bifidobacterium crudilactis</name>
    <dbReference type="NCBI Taxonomy" id="327277"/>
    <lineage>
        <taxon>Bacteria</taxon>
        <taxon>Bacillati</taxon>
        <taxon>Actinomycetota</taxon>
        <taxon>Actinomycetes</taxon>
        <taxon>Bifidobacteriales</taxon>
        <taxon>Bifidobacteriaceae</taxon>
        <taxon>Bifidobacterium</taxon>
    </lineage>
</organism>
<accession>A0A971CZ23</accession>
<comment type="caution">
    <text evidence="2">The sequence shown here is derived from an EMBL/GenBank/DDBJ whole genome shotgun (WGS) entry which is preliminary data.</text>
</comment>
<dbReference type="EMBL" id="JAAXZR010000016">
    <property type="protein sequence ID" value="NLT79351.1"/>
    <property type="molecule type" value="Genomic_DNA"/>
</dbReference>
<dbReference type="Pfam" id="PF06722">
    <property type="entry name" value="EryCIII-like_C"/>
    <property type="match status" value="1"/>
</dbReference>
<dbReference type="Proteomes" id="UP000767327">
    <property type="component" value="Unassembled WGS sequence"/>
</dbReference>
<gene>
    <name evidence="2" type="ORF">GXW98_03570</name>
</gene>
<proteinExistence type="predicted"/>
<sequence>MRHIPTKAKCANPALRHRTLARAAHELGYSEKLDNIFDMLSSRCYLINDYSIFYGADSYGENVVFTGPLIPQTTESSISDPCVLKALSLSNHRKKVFCSLGSVGSKELLQEIVAMLNSPQGLDLGGVIRVPKETCDLAEAKRMLHNRHIYMTDSFLPARHLCRQVDAVVCHGGQGTLQTAIQGGAPVIGVAMQPEQEINLQHLADFGAAIKISRRHWNAVNIGKAVDRVLSEPGFRIQSRKLELIAENTDTEKIIGTRFWKVAGDPKRV</sequence>
<reference evidence="2" key="2">
    <citation type="submission" date="2020-01" db="EMBL/GenBank/DDBJ databases">
        <authorList>
            <person name="Campanaro S."/>
        </authorList>
    </citation>
    <scope>NUCLEOTIDE SEQUENCE</scope>
    <source>
        <strain evidence="2">AS01afH2WH_6</strain>
    </source>
</reference>
<dbReference type="InterPro" id="IPR010610">
    <property type="entry name" value="EryCIII-like_C"/>
</dbReference>
<name>A0A971CZ23_9BIFI</name>
<dbReference type="AlphaFoldDB" id="A0A971CZ23"/>
<dbReference type="PANTHER" id="PTHR21015:SF22">
    <property type="entry name" value="GLYCOSYLTRANSFERASE"/>
    <property type="match status" value="1"/>
</dbReference>
<dbReference type="Gene3D" id="3.40.50.2000">
    <property type="entry name" value="Glycogen Phosphorylase B"/>
    <property type="match status" value="1"/>
</dbReference>
<evidence type="ECO:0000313" key="3">
    <source>
        <dbReference type="Proteomes" id="UP000767327"/>
    </source>
</evidence>
<reference evidence="2" key="1">
    <citation type="journal article" date="2020" name="Biotechnol. Biofuels">
        <title>New insights from the biogas microbiome by comprehensive genome-resolved metagenomics of nearly 1600 species originating from multiple anaerobic digesters.</title>
        <authorList>
            <person name="Campanaro S."/>
            <person name="Treu L."/>
            <person name="Rodriguez-R L.M."/>
            <person name="Kovalovszki A."/>
            <person name="Ziels R.M."/>
            <person name="Maus I."/>
            <person name="Zhu X."/>
            <person name="Kougias P.G."/>
            <person name="Basile A."/>
            <person name="Luo G."/>
            <person name="Schluter A."/>
            <person name="Konstantinidis K.T."/>
            <person name="Angelidaki I."/>
        </authorList>
    </citation>
    <scope>NUCLEOTIDE SEQUENCE</scope>
    <source>
        <strain evidence="2">AS01afH2WH_6</strain>
    </source>
</reference>
<evidence type="ECO:0000313" key="2">
    <source>
        <dbReference type="EMBL" id="NLT79351.1"/>
    </source>
</evidence>
<dbReference type="SUPFAM" id="SSF53756">
    <property type="entry name" value="UDP-Glycosyltransferase/glycogen phosphorylase"/>
    <property type="match status" value="1"/>
</dbReference>
<feature type="domain" description="Erythromycin biosynthesis protein CIII-like C-terminal" evidence="1">
    <location>
        <begin position="154"/>
        <end position="243"/>
    </location>
</feature>
<dbReference type="PANTHER" id="PTHR21015">
    <property type="entry name" value="UDP-N-ACETYLGLUCOSAMINE--N-ACETYLMURAMYL-(PENTAPEPTIDE) PYROPHOSPHORYL-UNDECAPRENOL N-ACETYLGLUCOSAMINE TRANSFERASE 1"/>
    <property type="match status" value="1"/>
</dbReference>
<protein>
    <recommendedName>
        <fullName evidence="1">Erythromycin biosynthesis protein CIII-like C-terminal domain-containing protein</fullName>
    </recommendedName>
</protein>
<dbReference type="GO" id="GO:0016757">
    <property type="term" value="F:glycosyltransferase activity"/>
    <property type="evidence" value="ECO:0007669"/>
    <property type="project" value="TreeGrafter"/>
</dbReference>